<evidence type="ECO:0000256" key="2">
    <source>
        <dbReference type="ARBA" id="ARBA00011028"/>
    </source>
</evidence>
<comment type="subcellular location">
    <subcellularLocation>
        <location evidence="1">Cell envelope</location>
    </subcellularLocation>
</comment>
<name>A0ABT3RRQ4_9BACT</name>
<gene>
    <name evidence="7" type="ORF">OO013_10265</name>
</gene>
<keyword evidence="3 6" id="KW-0813">Transport</keyword>
<dbReference type="PRINTS" id="PR00691">
    <property type="entry name" value="ADHESINB"/>
</dbReference>
<dbReference type="EMBL" id="JAPFQN010000005">
    <property type="protein sequence ID" value="MCX2744252.1"/>
    <property type="molecule type" value="Genomic_DNA"/>
</dbReference>
<accession>A0ABT3RRQ4</accession>
<evidence type="ECO:0000256" key="5">
    <source>
        <dbReference type="ARBA" id="ARBA00022729"/>
    </source>
</evidence>
<protein>
    <submittedName>
        <fullName evidence="7">Zinc ABC transporter substrate-binding protein</fullName>
    </submittedName>
</protein>
<dbReference type="Pfam" id="PF01297">
    <property type="entry name" value="ZnuA"/>
    <property type="match status" value="1"/>
</dbReference>
<dbReference type="Gene3D" id="3.40.50.1980">
    <property type="entry name" value="Nitrogenase molybdenum iron protein domain"/>
    <property type="match status" value="2"/>
</dbReference>
<dbReference type="InterPro" id="IPR006127">
    <property type="entry name" value="ZnuA-like"/>
</dbReference>
<sequence>MGNRLIFLLFVSAFLFSCSNTEKKENSDKINVLSTTGMIYDIALNVGGEKVNAQYLMGPGVDPHLYKATQNDLSKMREAEIIFYNGLHLEGKMQETLEKISNSKPVIPVSSGIKKSLLKESEDFGGVYDPHIWFDVSLWKQAVIIVTNTLIKSDEENKEYYLNNSKDYLSALSALDAWVKESIATIPEQQRVMITAHDAFGYFGDAYNIEVRGLQGISTRSEPGIRDISRLTEYITENDIKAVFVESSVSEKSLRAVVEGCREKGHNVQIGGTLFSDAMGAAGTPEGTYEGMVRHNVNTIVNSLK</sequence>
<evidence type="ECO:0000313" key="8">
    <source>
        <dbReference type="Proteomes" id="UP001209885"/>
    </source>
</evidence>
<dbReference type="Proteomes" id="UP001209885">
    <property type="component" value="Unassembled WGS sequence"/>
</dbReference>
<comment type="similarity">
    <text evidence="2 6">Belongs to the bacterial solute-binding protein 9 family.</text>
</comment>
<keyword evidence="4" id="KW-0479">Metal-binding</keyword>
<keyword evidence="8" id="KW-1185">Reference proteome</keyword>
<evidence type="ECO:0000256" key="4">
    <source>
        <dbReference type="ARBA" id="ARBA00022723"/>
    </source>
</evidence>
<organism evidence="7 8">
    <name type="scientific">Mangrovivirga halotolerans</name>
    <dbReference type="NCBI Taxonomy" id="2993936"/>
    <lineage>
        <taxon>Bacteria</taxon>
        <taxon>Pseudomonadati</taxon>
        <taxon>Bacteroidota</taxon>
        <taxon>Cytophagia</taxon>
        <taxon>Cytophagales</taxon>
        <taxon>Mangrovivirgaceae</taxon>
        <taxon>Mangrovivirga</taxon>
    </lineage>
</organism>
<evidence type="ECO:0000256" key="3">
    <source>
        <dbReference type="ARBA" id="ARBA00022448"/>
    </source>
</evidence>
<keyword evidence="5" id="KW-0732">Signal</keyword>
<dbReference type="InterPro" id="IPR050492">
    <property type="entry name" value="Bact_metal-bind_prot9"/>
</dbReference>
<dbReference type="InterPro" id="IPR006129">
    <property type="entry name" value="AdhesinB"/>
</dbReference>
<reference evidence="7 8" key="1">
    <citation type="submission" date="2022-11" db="EMBL/GenBank/DDBJ databases">
        <title>The characterization of three novel Bacteroidetes species and genomic analysis of their roles in tidal elemental geochemical cycles.</title>
        <authorList>
            <person name="Ma K."/>
        </authorList>
    </citation>
    <scope>NUCLEOTIDE SEQUENCE [LARGE SCALE GENOMIC DNA]</scope>
    <source>
        <strain evidence="7 8">M17</strain>
    </source>
</reference>
<dbReference type="PANTHER" id="PTHR42953:SF1">
    <property type="entry name" value="METAL-BINDING PROTEIN HI_0362-RELATED"/>
    <property type="match status" value="1"/>
</dbReference>
<evidence type="ECO:0000313" key="7">
    <source>
        <dbReference type="EMBL" id="MCX2744252.1"/>
    </source>
</evidence>
<evidence type="ECO:0000256" key="1">
    <source>
        <dbReference type="ARBA" id="ARBA00004196"/>
    </source>
</evidence>
<dbReference type="SUPFAM" id="SSF53807">
    <property type="entry name" value="Helical backbone' metal receptor"/>
    <property type="match status" value="1"/>
</dbReference>
<proteinExistence type="inferred from homology"/>
<dbReference type="RefSeq" id="WP_266056717.1">
    <property type="nucleotide sequence ID" value="NZ_JAPFQN010000005.1"/>
</dbReference>
<evidence type="ECO:0000256" key="6">
    <source>
        <dbReference type="RuleBase" id="RU003512"/>
    </source>
</evidence>
<dbReference type="InterPro" id="IPR006128">
    <property type="entry name" value="Lipoprotein_PsaA-like"/>
</dbReference>
<dbReference type="PRINTS" id="PR00690">
    <property type="entry name" value="ADHESNFAMILY"/>
</dbReference>
<comment type="caution">
    <text evidence="7">The sequence shown here is derived from an EMBL/GenBank/DDBJ whole genome shotgun (WGS) entry which is preliminary data.</text>
</comment>
<dbReference type="PROSITE" id="PS51257">
    <property type="entry name" value="PROKAR_LIPOPROTEIN"/>
    <property type="match status" value="1"/>
</dbReference>
<dbReference type="PANTHER" id="PTHR42953">
    <property type="entry name" value="HIGH-AFFINITY ZINC UPTAKE SYSTEM PROTEIN ZNUA-RELATED"/>
    <property type="match status" value="1"/>
</dbReference>